<accession>A0A370GD33</accession>
<evidence type="ECO:0000313" key="2">
    <source>
        <dbReference type="EMBL" id="RDI41130.1"/>
    </source>
</evidence>
<gene>
    <name evidence="2" type="ORF">C8D86_12128</name>
</gene>
<dbReference type="EMBL" id="QQAX01000021">
    <property type="protein sequence ID" value="RDI41130.1"/>
    <property type="molecule type" value="Genomic_DNA"/>
</dbReference>
<dbReference type="OrthoDB" id="9797479at2"/>
<name>A0A370GD33_9COXI</name>
<reference evidence="2 3" key="1">
    <citation type="submission" date="2018-07" db="EMBL/GenBank/DDBJ databases">
        <title>Genomic Encyclopedia of Type Strains, Phase IV (KMG-IV): sequencing the most valuable type-strain genomes for metagenomic binning, comparative biology and taxonomic classification.</title>
        <authorList>
            <person name="Goeker M."/>
        </authorList>
    </citation>
    <scope>NUCLEOTIDE SEQUENCE [LARGE SCALE GENOMIC DNA]</scope>
    <source>
        <strain evidence="2 3">DSM 16500</strain>
    </source>
</reference>
<proteinExistence type="predicted"/>
<dbReference type="Pfam" id="PF06122">
    <property type="entry name" value="TraH"/>
    <property type="match status" value="1"/>
</dbReference>
<feature type="chain" id="PRO_5016936583" evidence="1">
    <location>
        <begin position="22"/>
        <end position="468"/>
    </location>
</feature>
<sequence>MNPVKKVFLLFIIIFSLPALADVNSDLNHFFDGLGMVTNTTAPHAYQGQQAGYYSGGSLYARSTVRNVQLIQVDLPSFRSGCGGIDVFAGGFSFVNNNEIVNMMRNIMNNAKGYAFKLTLAEVTPLIKNVLSDIQDIANKANQMNINSCETAEQLVGGVWPKTRANQQQICQDIGSSTGIFKDWAEARQGCTSDDLNYNFDSTMQAGSQNPAYKNMIFDNGNLVWKALQANNLVAGDEELAELLMSLSGSIIIKKTGSGKSATNHFEVLQSLATDHSLFKAILYGDSATIYKCDEKTQCLNPSLQTIPVAKKNALISRVSSLLTQISQKIISDEKLTPQEIGLIQSTRIPIYKILNVQAAYQKDPNILDVESYGDVIATDILFQYLQENLEVVRLSSRSLQYPAEIMSQFNEGVNAALADVRSEERNAQNKISQAFQLIEQSQVLEQMLAGQLSAQLGNSLTWARSLR</sequence>
<evidence type="ECO:0000313" key="3">
    <source>
        <dbReference type="Proteomes" id="UP000254720"/>
    </source>
</evidence>
<organism evidence="2 3">
    <name type="scientific">Aquicella lusitana</name>
    <dbReference type="NCBI Taxonomy" id="254246"/>
    <lineage>
        <taxon>Bacteria</taxon>
        <taxon>Pseudomonadati</taxon>
        <taxon>Pseudomonadota</taxon>
        <taxon>Gammaproteobacteria</taxon>
        <taxon>Legionellales</taxon>
        <taxon>Coxiellaceae</taxon>
        <taxon>Aquicella</taxon>
    </lineage>
</organism>
<comment type="caution">
    <text evidence="2">The sequence shown here is derived from an EMBL/GenBank/DDBJ whole genome shotgun (WGS) entry which is preliminary data.</text>
</comment>
<keyword evidence="1" id="KW-0732">Signal</keyword>
<evidence type="ECO:0000256" key="1">
    <source>
        <dbReference type="SAM" id="SignalP"/>
    </source>
</evidence>
<keyword evidence="3" id="KW-1185">Reference proteome</keyword>
<protein>
    <submittedName>
        <fullName evidence="2">Conjugative transfer pilus assembly protein TraH</fullName>
    </submittedName>
</protein>
<dbReference type="InterPro" id="IPR010927">
    <property type="entry name" value="T4SS_TraH"/>
</dbReference>
<dbReference type="RefSeq" id="WP_114835009.1">
    <property type="nucleotide sequence ID" value="NZ_LR699117.1"/>
</dbReference>
<dbReference type="AlphaFoldDB" id="A0A370GD33"/>
<feature type="signal peptide" evidence="1">
    <location>
        <begin position="1"/>
        <end position="21"/>
    </location>
</feature>
<dbReference type="Proteomes" id="UP000254720">
    <property type="component" value="Unassembled WGS sequence"/>
</dbReference>